<evidence type="ECO:0000313" key="2">
    <source>
        <dbReference type="Proteomes" id="UP000308600"/>
    </source>
</evidence>
<dbReference type="EMBL" id="ML208554">
    <property type="protein sequence ID" value="TFK62863.1"/>
    <property type="molecule type" value="Genomic_DNA"/>
</dbReference>
<gene>
    <name evidence="1" type="ORF">BDN72DRAFT_882409</name>
</gene>
<sequence>MDENTDAVLNFLRFCPNIKRLALWFRGPNPYPYAMILVGLANLTHLSTDIELLNCLAESLEEDVDYADTTPENVTFIKELKCRATAFFSNLTHLEIQCDMPIVDQQAPRFEVLRRFKNLTHVCVPRKVAGEMANLADAWPKLDAFVILPSIKAIPADGEAEEELGKVQLSEPIRSKCVEIPHSALDPDPVAAWEKGARTGEDIWVVADRIIKERLQERAVRTLLEEELMRVLNSISFGFPYQSTE</sequence>
<proteinExistence type="predicted"/>
<dbReference type="Proteomes" id="UP000308600">
    <property type="component" value="Unassembled WGS sequence"/>
</dbReference>
<reference evidence="1 2" key="1">
    <citation type="journal article" date="2019" name="Nat. Ecol. Evol.">
        <title>Megaphylogeny resolves global patterns of mushroom evolution.</title>
        <authorList>
            <person name="Varga T."/>
            <person name="Krizsan K."/>
            <person name="Foldi C."/>
            <person name="Dima B."/>
            <person name="Sanchez-Garcia M."/>
            <person name="Sanchez-Ramirez S."/>
            <person name="Szollosi G.J."/>
            <person name="Szarkandi J.G."/>
            <person name="Papp V."/>
            <person name="Albert L."/>
            <person name="Andreopoulos W."/>
            <person name="Angelini C."/>
            <person name="Antonin V."/>
            <person name="Barry K.W."/>
            <person name="Bougher N.L."/>
            <person name="Buchanan P."/>
            <person name="Buyck B."/>
            <person name="Bense V."/>
            <person name="Catcheside P."/>
            <person name="Chovatia M."/>
            <person name="Cooper J."/>
            <person name="Damon W."/>
            <person name="Desjardin D."/>
            <person name="Finy P."/>
            <person name="Geml J."/>
            <person name="Haridas S."/>
            <person name="Hughes K."/>
            <person name="Justo A."/>
            <person name="Karasinski D."/>
            <person name="Kautmanova I."/>
            <person name="Kiss B."/>
            <person name="Kocsube S."/>
            <person name="Kotiranta H."/>
            <person name="LaButti K.M."/>
            <person name="Lechner B.E."/>
            <person name="Liimatainen K."/>
            <person name="Lipzen A."/>
            <person name="Lukacs Z."/>
            <person name="Mihaltcheva S."/>
            <person name="Morgado L.N."/>
            <person name="Niskanen T."/>
            <person name="Noordeloos M.E."/>
            <person name="Ohm R.A."/>
            <person name="Ortiz-Santana B."/>
            <person name="Ovrebo C."/>
            <person name="Racz N."/>
            <person name="Riley R."/>
            <person name="Savchenko A."/>
            <person name="Shiryaev A."/>
            <person name="Soop K."/>
            <person name="Spirin V."/>
            <person name="Szebenyi C."/>
            <person name="Tomsovsky M."/>
            <person name="Tulloss R.E."/>
            <person name="Uehling J."/>
            <person name="Grigoriev I.V."/>
            <person name="Vagvolgyi C."/>
            <person name="Papp T."/>
            <person name="Martin F.M."/>
            <person name="Miettinen O."/>
            <person name="Hibbett D.S."/>
            <person name="Nagy L.G."/>
        </authorList>
    </citation>
    <scope>NUCLEOTIDE SEQUENCE [LARGE SCALE GENOMIC DNA]</scope>
    <source>
        <strain evidence="1 2">NL-1719</strain>
    </source>
</reference>
<name>A0ACD3AB34_9AGAR</name>
<evidence type="ECO:0000313" key="1">
    <source>
        <dbReference type="EMBL" id="TFK62863.1"/>
    </source>
</evidence>
<protein>
    <submittedName>
        <fullName evidence="1">Uncharacterized protein</fullName>
    </submittedName>
</protein>
<keyword evidence="2" id="KW-1185">Reference proteome</keyword>
<accession>A0ACD3AB34</accession>
<organism evidence="1 2">
    <name type="scientific">Pluteus cervinus</name>
    <dbReference type="NCBI Taxonomy" id="181527"/>
    <lineage>
        <taxon>Eukaryota</taxon>
        <taxon>Fungi</taxon>
        <taxon>Dikarya</taxon>
        <taxon>Basidiomycota</taxon>
        <taxon>Agaricomycotina</taxon>
        <taxon>Agaricomycetes</taxon>
        <taxon>Agaricomycetidae</taxon>
        <taxon>Agaricales</taxon>
        <taxon>Pluteineae</taxon>
        <taxon>Pluteaceae</taxon>
        <taxon>Pluteus</taxon>
    </lineage>
</organism>